<dbReference type="PANTHER" id="PTHR47086">
    <property type="entry name" value="BTB DOMAIN-CONTAINING PROTEIN"/>
    <property type="match status" value="1"/>
</dbReference>
<feature type="region of interest" description="Disordered" evidence="2">
    <location>
        <begin position="1"/>
        <end position="25"/>
    </location>
</feature>
<reference evidence="5 6" key="1">
    <citation type="submission" date="2025-05" db="UniProtKB">
        <authorList>
            <consortium name="RefSeq"/>
        </authorList>
    </citation>
    <scope>IDENTIFICATION</scope>
</reference>
<evidence type="ECO:0000259" key="3">
    <source>
        <dbReference type="Pfam" id="PF21599"/>
    </source>
</evidence>
<organism evidence="4 7">
    <name type="scientific">Aplysia californica</name>
    <name type="common">California sea hare</name>
    <dbReference type="NCBI Taxonomy" id="6500"/>
    <lineage>
        <taxon>Eukaryota</taxon>
        <taxon>Metazoa</taxon>
        <taxon>Spiralia</taxon>
        <taxon>Lophotrochozoa</taxon>
        <taxon>Mollusca</taxon>
        <taxon>Gastropoda</taxon>
        <taxon>Heterobranchia</taxon>
        <taxon>Euthyneura</taxon>
        <taxon>Tectipleura</taxon>
        <taxon>Aplysiida</taxon>
        <taxon>Aplysioidea</taxon>
        <taxon>Aplysiidae</taxon>
        <taxon>Aplysia</taxon>
    </lineage>
</organism>
<evidence type="ECO:0000313" key="7">
    <source>
        <dbReference type="RefSeq" id="XP_005096144.1"/>
    </source>
</evidence>
<dbReference type="PANTHER" id="PTHR47086:SF4">
    <property type="entry name" value="BTB DOMAIN-CONTAINING PROTEIN"/>
    <property type="match status" value="1"/>
</dbReference>
<accession>A0ABM0JKY0</accession>
<evidence type="ECO:0000313" key="8">
    <source>
        <dbReference type="RefSeq" id="XP_005096145.1"/>
    </source>
</evidence>
<evidence type="ECO:0000313" key="6">
    <source>
        <dbReference type="RefSeq" id="XP_005096143.1"/>
    </source>
</evidence>
<evidence type="ECO:0000256" key="2">
    <source>
        <dbReference type="SAM" id="MobiDB-lite"/>
    </source>
</evidence>
<feature type="region of interest" description="Disordered" evidence="2">
    <location>
        <begin position="208"/>
        <end position="273"/>
    </location>
</feature>
<name>A0ABM0JKY0_APLCA</name>
<dbReference type="RefSeq" id="XP_005096145.1">
    <property type="nucleotide sequence ID" value="XM_005096088.3"/>
</dbReference>
<proteinExistence type="predicted"/>
<dbReference type="RefSeq" id="XP_005096142.1">
    <property type="nucleotide sequence ID" value="XM_005096085.3"/>
</dbReference>
<evidence type="ECO:0000256" key="1">
    <source>
        <dbReference type="SAM" id="Coils"/>
    </source>
</evidence>
<keyword evidence="4" id="KW-1185">Reference proteome</keyword>
<evidence type="ECO:0000313" key="4">
    <source>
        <dbReference type="Proteomes" id="UP000694888"/>
    </source>
</evidence>
<feature type="coiled-coil region" evidence="1">
    <location>
        <begin position="295"/>
        <end position="348"/>
    </location>
</feature>
<keyword evidence="1" id="KW-0175">Coiled coil</keyword>
<gene>
    <name evidence="5 6 7 8" type="primary">LOC101851031</name>
</gene>
<dbReference type="InterPro" id="IPR040854">
    <property type="entry name" value="ZSWIM9"/>
</dbReference>
<dbReference type="RefSeq" id="XP_005096144.1">
    <property type="nucleotide sequence ID" value="XM_005096087.3"/>
</dbReference>
<dbReference type="InterPro" id="IPR048325">
    <property type="entry name" value="ZSWIM3_N"/>
</dbReference>
<dbReference type="GeneID" id="101851031"/>
<dbReference type="RefSeq" id="XP_005096143.1">
    <property type="nucleotide sequence ID" value="XM_005096086.3"/>
</dbReference>
<evidence type="ECO:0000313" key="5">
    <source>
        <dbReference type="RefSeq" id="XP_005096142.1"/>
    </source>
</evidence>
<protein>
    <submittedName>
        <fullName evidence="5 6">Uncharacterized protein LOC101851031</fullName>
    </submittedName>
</protein>
<feature type="domain" description="ZSWIM3 N-terminal" evidence="3">
    <location>
        <begin position="44"/>
        <end position="155"/>
    </location>
</feature>
<sequence length="363" mass="40714">MMSEIKFSQDLGADSGNAPNDGKETKIQITDVISMNDIPKVEPNAEFQSFLELRNAIEKYQKENSVQLIVKDSKLLEAESTRKVIPKVYHLVNQKLMYHSITYCCKCHGELKQKPGTRVRNVGAKRLNCPMYIRFKLTPDLQRLVIFDMDETHNHGIDPNTCQMPPRQQVYRLSRMRKGQLTGVGKDNIGSLIASAIRDVTSVPDTEYQPAAKQARIKEEAAGTAQNDGHTETNPSSFDRLADPHAEALADDPESPLDSESSCSDSDDEELQSQRQLLPFPIRLIGSAIQSSPELIEASKQLIELQKSKLMLEKQKLQLQTRNLELENSKLELEVKMMEKNLASEIAATSGGRQDTTIYLQAS</sequence>
<dbReference type="Proteomes" id="UP000694888">
    <property type="component" value="Unplaced"/>
</dbReference>
<feature type="compositionally biased region" description="Polar residues" evidence="2">
    <location>
        <begin position="224"/>
        <end position="237"/>
    </location>
</feature>
<dbReference type="Pfam" id="PF21599">
    <property type="entry name" value="ZSWIM3_N"/>
    <property type="match status" value="1"/>
</dbReference>